<feature type="compositionally biased region" description="Pro residues" evidence="1">
    <location>
        <begin position="182"/>
        <end position="198"/>
    </location>
</feature>
<name>A0A2A4J463_HELVI</name>
<reference evidence="2" key="1">
    <citation type="submission" date="2017-09" db="EMBL/GenBank/DDBJ databases">
        <title>Contemporary evolution of a Lepidopteran species, Heliothis virescens, in response to modern agricultural practices.</title>
        <authorList>
            <person name="Fritz M.L."/>
            <person name="Deyonke A.M."/>
            <person name="Papanicolaou A."/>
            <person name="Micinski S."/>
            <person name="Westbrook J."/>
            <person name="Gould F."/>
        </authorList>
    </citation>
    <scope>NUCLEOTIDE SEQUENCE [LARGE SCALE GENOMIC DNA]</scope>
    <source>
        <strain evidence="2">HvINT-</strain>
        <tissue evidence="2">Whole body</tissue>
    </source>
</reference>
<dbReference type="EMBL" id="NWSH01003484">
    <property type="protein sequence ID" value="PCG66203.1"/>
    <property type="molecule type" value="Genomic_DNA"/>
</dbReference>
<dbReference type="AlphaFoldDB" id="A0A2A4J463"/>
<protein>
    <submittedName>
        <fullName evidence="2">Uncharacterized protein</fullName>
    </submittedName>
</protein>
<evidence type="ECO:0000256" key="1">
    <source>
        <dbReference type="SAM" id="MobiDB-lite"/>
    </source>
</evidence>
<feature type="region of interest" description="Disordered" evidence="1">
    <location>
        <begin position="212"/>
        <end position="233"/>
    </location>
</feature>
<organism evidence="2">
    <name type="scientific">Heliothis virescens</name>
    <name type="common">Tobacco budworm moth</name>
    <dbReference type="NCBI Taxonomy" id="7102"/>
    <lineage>
        <taxon>Eukaryota</taxon>
        <taxon>Metazoa</taxon>
        <taxon>Ecdysozoa</taxon>
        <taxon>Arthropoda</taxon>
        <taxon>Hexapoda</taxon>
        <taxon>Insecta</taxon>
        <taxon>Pterygota</taxon>
        <taxon>Neoptera</taxon>
        <taxon>Endopterygota</taxon>
        <taxon>Lepidoptera</taxon>
        <taxon>Glossata</taxon>
        <taxon>Ditrysia</taxon>
        <taxon>Noctuoidea</taxon>
        <taxon>Noctuidae</taxon>
        <taxon>Heliothinae</taxon>
        <taxon>Heliothis</taxon>
    </lineage>
</organism>
<comment type="caution">
    <text evidence="2">The sequence shown here is derived from an EMBL/GenBank/DDBJ whole genome shotgun (WGS) entry which is preliminary data.</text>
</comment>
<gene>
    <name evidence="2" type="ORF">B5V51_8006</name>
</gene>
<feature type="region of interest" description="Disordered" evidence="1">
    <location>
        <begin position="147"/>
        <end position="198"/>
    </location>
</feature>
<proteinExistence type="predicted"/>
<feature type="compositionally biased region" description="Basic residues" evidence="1">
    <location>
        <begin position="163"/>
        <end position="172"/>
    </location>
</feature>
<feature type="compositionally biased region" description="Basic and acidic residues" evidence="1">
    <location>
        <begin position="147"/>
        <end position="162"/>
    </location>
</feature>
<accession>A0A2A4J463</accession>
<evidence type="ECO:0000313" key="2">
    <source>
        <dbReference type="EMBL" id="PCG66203.1"/>
    </source>
</evidence>
<sequence>MRETGNILINSDVDHIKKVNLSNYFIVFGIIWIERRTYWGLCMCMIKVAVVGGAGAAAALEKVYECGFTSDLGSQLPGPADLPVILTSWRWRVAGDGAGAAAERGHEMSVAGAPPPSAAEALSALLWQPYECRSPPLARSRTDTALHRAGGDHAECQTEEPARRRRLRRARPPRPPELLENVPPPPYSTLPPPPLPHAVPVHPPAPLLAAHPPVHPPVHPPAHRFPFQPIPLR</sequence>